<dbReference type="Proteomes" id="UP000502504">
    <property type="component" value="Chromosome"/>
</dbReference>
<evidence type="ECO:0000313" key="5">
    <source>
        <dbReference type="Proteomes" id="UP000502504"/>
    </source>
</evidence>
<evidence type="ECO:0000313" key="2">
    <source>
        <dbReference type="EMBL" id="OOQ50972.1"/>
    </source>
</evidence>
<feature type="region of interest" description="Disordered" evidence="1">
    <location>
        <begin position="1"/>
        <end position="24"/>
    </location>
</feature>
<reference evidence="2 4" key="1">
    <citation type="submission" date="2015-07" db="EMBL/GenBank/DDBJ databases">
        <title>Draft Genome Sequence of Streptomyces antibioticus, IMRU 3720 reveals insights in the evolution of actinomycin biosynthetic gene clusters in Streptomyces.</title>
        <authorList>
            <person name="Crnovcic I."/>
            <person name="Ruckert C."/>
            <person name="Kalinowksi J."/>
            <person name="Keller U."/>
        </authorList>
    </citation>
    <scope>NUCLEOTIDE SEQUENCE [LARGE SCALE GENOMIC DNA]</scope>
    <source>
        <strain evidence="2 4">DSM 41481</strain>
    </source>
</reference>
<evidence type="ECO:0000313" key="3">
    <source>
        <dbReference type="EMBL" id="QIT45123.1"/>
    </source>
</evidence>
<name>A0AAE6Y871_STRAT</name>
<dbReference type="Proteomes" id="UP000190306">
    <property type="component" value="Chromosome"/>
</dbReference>
<evidence type="ECO:0000313" key="4">
    <source>
        <dbReference type="Proteomes" id="UP000190306"/>
    </source>
</evidence>
<protein>
    <recommendedName>
        <fullName evidence="6">Sigma-like protein</fullName>
    </recommendedName>
</protein>
<keyword evidence="4" id="KW-1185">Reference proteome</keyword>
<reference evidence="3 5" key="2">
    <citation type="submission" date="2020-03" db="EMBL/GenBank/DDBJ databases">
        <title>Is there a link between lipid content and antibiotic production in Streptomyces?</title>
        <authorList>
            <person name="David M."/>
            <person name="Lejeune C."/>
            <person name="Abreu S."/>
            <person name="Thibessard A."/>
            <person name="Leblond P."/>
            <person name="Chaminade P."/>
            <person name="Virolle M.-J."/>
        </authorList>
    </citation>
    <scope>NUCLEOTIDE SEQUENCE [LARGE SCALE GENOMIC DNA]</scope>
    <source>
        <strain evidence="3 5">DSM 41481</strain>
    </source>
</reference>
<evidence type="ECO:0008006" key="6">
    <source>
        <dbReference type="Google" id="ProtNLM"/>
    </source>
</evidence>
<dbReference type="EMBL" id="LHQL01000009">
    <property type="protein sequence ID" value="OOQ50972.1"/>
    <property type="molecule type" value="Genomic_DNA"/>
</dbReference>
<dbReference type="AlphaFoldDB" id="A0AAE6Y871"/>
<gene>
    <name evidence="2" type="ORF">AFM16_17225</name>
    <name evidence="3" type="ORF">HCX60_17495</name>
</gene>
<feature type="compositionally biased region" description="Low complexity" evidence="1">
    <location>
        <begin position="10"/>
        <end position="21"/>
    </location>
</feature>
<dbReference type="RefSeq" id="WP_030785094.1">
    <property type="nucleotide sequence ID" value="NZ_CM007717.1"/>
</dbReference>
<sequence length="61" mass="6283">MSDTTKDTEATAPEGTTPAVPAEDETVTTLDNHMPAPPAAEVVTTLDNHMPAPPALGRDGK</sequence>
<dbReference type="EMBL" id="CP050692">
    <property type="protein sequence ID" value="QIT45123.1"/>
    <property type="molecule type" value="Genomic_DNA"/>
</dbReference>
<organism evidence="3 5">
    <name type="scientific">Streptomyces antibioticus</name>
    <dbReference type="NCBI Taxonomy" id="1890"/>
    <lineage>
        <taxon>Bacteria</taxon>
        <taxon>Bacillati</taxon>
        <taxon>Actinomycetota</taxon>
        <taxon>Actinomycetes</taxon>
        <taxon>Kitasatosporales</taxon>
        <taxon>Streptomycetaceae</taxon>
        <taxon>Streptomyces</taxon>
    </lineage>
</organism>
<evidence type="ECO:0000256" key="1">
    <source>
        <dbReference type="SAM" id="MobiDB-lite"/>
    </source>
</evidence>
<proteinExistence type="predicted"/>
<accession>A0AAE6Y871</accession>